<dbReference type="Proteomes" id="UP000317178">
    <property type="component" value="Chromosome"/>
</dbReference>
<feature type="region of interest" description="Disordered" evidence="2">
    <location>
        <begin position="44"/>
        <end position="74"/>
    </location>
</feature>
<sequence>MIKFSCPECGHGMKVPDEAAGKRGKCKKCGETVQVPKSQKAEIITQPPPMDFDEAPLPSRRRKRPTHREASPVSVEIHQEKPVTNSLGIAALVLGIIALLLCWIPFINLITALPLGGIGLILSLIGLVMAITRKGTGIGYPIAAGTLNFIAVLVPIIMTAFFTAAAGTAVSAIDEAGKEIERRESERNKPLTTNADGEATEETEVTDTTEEPNTEPASPWDNASAIYDGELVKVEITGAKIGKVDLKTFSGESTSEDDFLIFTINITNKQEAKKMDFRGWKAETFDDRAATLEDEHSNQYHGARFSSASRVQGQAAYESIYPQKSVGDVLPFEVPVDAAKELRLKLPAAAYGEEGQIHLIYDAGEVER</sequence>
<dbReference type="Gene3D" id="2.20.28.160">
    <property type="match status" value="1"/>
</dbReference>
<reference evidence="4 5" key="1">
    <citation type="submission" date="2019-02" db="EMBL/GenBank/DDBJ databases">
        <title>Deep-cultivation of Planctomycetes and their phenomic and genomic characterization uncovers novel biology.</title>
        <authorList>
            <person name="Wiegand S."/>
            <person name="Jogler M."/>
            <person name="Boedeker C."/>
            <person name="Pinto D."/>
            <person name="Vollmers J."/>
            <person name="Rivas-Marin E."/>
            <person name="Kohn T."/>
            <person name="Peeters S.H."/>
            <person name="Heuer A."/>
            <person name="Rast P."/>
            <person name="Oberbeckmann S."/>
            <person name="Bunk B."/>
            <person name="Jeske O."/>
            <person name="Meyerdierks A."/>
            <person name="Storesund J.E."/>
            <person name="Kallscheuer N."/>
            <person name="Luecker S."/>
            <person name="Lage O.M."/>
            <person name="Pohl T."/>
            <person name="Merkel B.J."/>
            <person name="Hornburger P."/>
            <person name="Mueller R.-W."/>
            <person name="Bruemmer F."/>
            <person name="Labrenz M."/>
            <person name="Spormann A.M."/>
            <person name="Op den Camp H."/>
            <person name="Overmann J."/>
            <person name="Amann R."/>
            <person name="Jetten M.S.M."/>
            <person name="Mascher T."/>
            <person name="Medema M.H."/>
            <person name="Devos D.P."/>
            <person name="Kaster A.-K."/>
            <person name="Ovreas L."/>
            <person name="Rohde M."/>
            <person name="Galperin M.Y."/>
            <person name="Jogler C."/>
        </authorList>
    </citation>
    <scope>NUCLEOTIDE SEQUENCE [LARGE SCALE GENOMIC DNA]</scope>
    <source>
        <strain evidence="4 5">Pla110</strain>
    </source>
</reference>
<keyword evidence="1" id="KW-0732">Signal</keyword>
<evidence type="ECO:0000256" key="3">
    <source>
        <dbReference type="SAM" id="Phobius"/>
    </source>
</evidence>
<keyword evidence="3" id="KW-0812">Transmembrane</keyword>
<feature type="transmembrane region" description="Helical" evidence="3">
    <location>
        <begin position="87"/>
        <end position="106"/>
    </location>
</feature>
<organism evidence="4 5">
    <name type="scientific">Polystyrenella longa</name>
    <dbReference type="NCBI Taxonomy" id="2528007"/>
    <lineage>
        <taxon>Bacteria</taxon>
        <taxon>Pseudomonadati</taxon>
        <taxon>Planctomycetota</taxon>
        <taxon>Planctomycetia</taxon>
        <taxon>Planctomycetales</taxon>
        <taxon>Planctomycetaceae</taxon>
        <taxon>Polystyrenella</taxon>
    </lineage>
</organism>
<dbReference type="InterPro" id="IPR029050">
    <property type="entry name" value="Immunoprotect_excell_Ig-like"/>
</dbReference>
<accession>A0A518CNA7</accession>
<evidence type="ECO:0000313" key="4">
    <source>
        <dbReference type="EMBL" id="QDU80710.1"/>
    </source>
</evidence>
<dbReference type="OrthoDB" id="286396at2"/>
<evidence type="ECO:0000313" key="5">
    <source>
        <dbReference type="Proteomes" id="UP000317178"/>
    </source>
</evidence>
<keyword evidence="3" id="KW-1133">Transmembrane helix</keyword>
<protein>
    <recommendedName>
        <fullName evidence="6">Telomeric repeat-binding factor 2</fullName>
    </recommendedName>
</protein>
<dbReference type="Gene3D" id="2.60.40.1240">
    <property type="match status" value="1"/>
</dbReference>
<evidence type="ECO:0000256" key="1">
    <source>
        <dbReference type="ARBA" id="ARBA00022729"/>
    </source>
</evidence>
<dbReference type="KEGG" id="plon:Pla110_24420"/>
<keyword evidence="3" id="KW-0472">Membrane</keyword>
<evidence type="ECO:0008006" key="6">
    <source>
        <dbReference type="Google" id="ProtNLM"/>
    </source>
</evidence>
<feature type="region of interest" description="Disordered" evidence="2">
    <location>
        <begin position="181"/>
        <end position="222"/>
    </location>
</feature>
<dbReference type="RefSeq" id="WP_144995960.1">
    <property type="nucleotide sequence ID" value="NZ_CP036281.1"/>
</dbReference>
<dbReference type="EMBL" id="CP036281">
    <property type="protein sequence ID" value="QDU80710.1"/>
    <property type="molecule type" value="Genomic_DNA"/>
</dbReference>
<proteinExistence type="predicted"/>
<keyword evidence="5" id="KW-1185">Reference proteome</keyword>
<feature type="transmembrane region" description="Helical" evidence="3">
    <location>
        <begin position="138"/>
        <end position="162"/>
    </location>
</feature>
<feature type="transmembrane region" description="Helical" evidence="3">
    <location>
        <begin position="112"/>
        <end position="131"/>
    </location>
</feature>
<dbReference type="AlphaFoldDB" id="A0A518CNA7"/>
<name>A0A518CNA7_9PLAN</name>
<evidence type="ECO:0000256" key="2">
    <source>
        <dbReference type="SAM" id="MobiDB-lite"/>
    </source>
</evidence>
<gene>
    <name evidence="4" type="ORF">Pla110_24420</name>
</gene>
<feature type="compositionally biased region" description="Acidic residues" evidence="2">
    <location>
        <begin position="198"/>
        <end position="213"/>
    </location>
</feature>